<feature type="non-terminal residue" evidence="2">
    <location>
        <position position="1"/>
    </location>
</feature>
<name>A0A0F9AYG7_9ZZZZ</name>
<keyword evidence="1" id="KW-1133">Transmembrane helix</keyword>
<comment type="caution">
    <text evidence="2">The sequence shown here is derived from an EMBL/GenBank/DDBJ whole genome shotgun (WGS) entry which is preliminary data.</text>
</comment>
<protein>
    <submittedName>
        <fullName evidence="2">Uncharacterized protein</fullName>
    </submittedName>
</protein>
<accession>A0A0F9AYG7</accession>
<keyword evidence="1" id="KW-0472">Membrane</keyword>
<sequence>TAAVAADTGLREGTPIVAGGGDQAAVAVGVGAVVLVPALVYLFRLMSRGVFDVPKSDLDAEEGTRASPS</sequence>
<dbReference type="EMBL" id="LAZR01052237">
    <property type="protein sequence ID" value="KKK83404.1"/>
    <property type="molecule type" value="Genomic_DNA"/>
</dbReference>
<keyword evidence="1" id="KW-0812">Transmembrane</keyword>
<evidence type="ECO:0000313" key="2">
    <source>
        <dbReference type="EMBL" id="KKK83404.1"/>
    </source>
</evidence>
<organism evidence="2">
    <name type="scientific">marine sediment metagenome</name>
    <dbReference type="NCBI Taxonomy" id="412755"/>
    <lineage>
        <taxon>unclassified sequences</taxon>
        <taxon>metagenomes</taxon>
        <taxon>ecological metagenomes</taxon>
    </lineage>
</organism>
<dbReference type="Gene3D" id="3.30.420.40">
    <property type="match status" value="1"/>
</dbReference>
<feature type="transmembrane region" description="Helical" evidence="1">
    <location>
        <begin position="24"/>
        <end position="43"/>
    </location>
</feature>
<dbReference type="AlphaFoldDB" id="A0A0F9AYG7"/>
<gene>
    <name evidence="2" type="ORF">LCGC14_2793710</name>
</gene>
<proteinExistence type="predicted"/>
<evidence type="ECO:0000256" key="1">
    <source>
        <dbReference type="SAM" id="Phobius"/>
    </source>
</evidence>
<reference evidence="2" key="1">
    <citation type="journal article" date="2015" name="Nature">
        <title>Complex archaea that bridge the gap between prokaryotes and eukaryotes.</title>
        <authorList>
            <person name="Spang A."/>
            <person name="Saw J.H."/>
            <person name="Jorgensen S.L."/>
            <person name="Zaremba-Niedzwiedzka K."/>
            <person name="Martijn J."/>
            <person name="Lind A.E."/>
            <person name="van Eijk R."/>
            <person name="Schleper C."/>
            <person name="Guy L."/>
            <person name="Ettema T.J."/>
        </authorList>
    </citation>
    <scope>NUCLEOTIDE SEQUENCE</scope>
</reference>